<reference evidence="1" key="1">
    <citation type="journal article" date="2015" name="Nature">
        <title>Complex archaea that bridge the gap between prokaryotes and eukaryotes.</title>
        <authorList>
            <person name="Spang A."/>
            <person name="Saw J.H."/>
            <person name="Jorgensen S.L."/>
            <person name="Zaremba-Niedzwiedzka K."/>
            <person name="Martijn J."/>
            <person name="Lind A.E."/>
            <person name="van Eijk R."/>
            <person name="Schleper C."/>
            <person name="Guy L."/>
            <person name="Ettema T.J."/>
        </authorList>
    </citation>
    <scope>NUCLEOTIDE SEQUENCE</scope>
</reference>
<evidence type="ECO:0000313" key="1">
    <source>
        <dbReference type="EMBL" id="KKK77268.1"/>
    </source>
</evidence>
<dbReference type="AlphaFoldDB" id="A0A0F8Y7E1"/>
<evidence type="ECO:0008006" key="2">
    <source>
        <dbReference type="Google" id="ProtNLM"/>
    </source>
</evidence>
<gene>
    <name evidence="1" type="ORF">LCGC14_2855310</name>
</gene>
<sequence length="70" mass="8017">KKRLAAAINRFLDPIRERRVAFESQPDLIDGIIREGSARAREECQRTLAEAREAIGLTYFRDAESVQVSR</sequence>
<dbReference type="Gene3D" id="3.40.50.620">
    <property type="entry name" value="HUPs"/>
    <property type="match status" value="1"/>
</dbReference>
<protein>
    <recommendedName>
        <fullName evidence="2">Tryptophan--tRNA ligase</fullName>
    </recommendedName>
</protein>
<dbReference type="EMBL" id="LAZR01055033">
    <property type="protein sequence ID" value="KKK77268.1"/>
    <property type="molecule type" value="Genomic_DNA"/>
</dbReference>
<comment type="caution">
    <text evidence="1">The sequence shown here is derived from an EMBL/GenBank/DDBJ whole genome shotgun (WGS) entry which is preliminary data.</text>
</comment>
<feature type="non-terminal residue" evidence="1">
    <location>
        <position position="1"/>
    </location>
</feature>
<dbReference type="InterPro" id="IPR014729">
    <property type="entry name" value="Rossmann-like_a/b/a_fold"/>
</dbReference>
<dbReference type="Gene3D" id="1.10.240.10">
    <property type="entry name" value="Tyrosyl-Transfer RNA Synthetase"/>
    <property type="match status" value="1"/>
</dbReference>
<accession>A0A0F8Y7E1</accession>
<dbReference type="SUPFAM" id="SSF52374">
    <property type="entry name" value="Nucleotidylyl transferase"/>
    <property type="match status" value="1"/>
</dbReference>
<name>A0A0F8Y7E1_9ZZZZ</name>
<organism evidence="1">
    <name type="scientific">marine sediment metagenome</name>
    <dbReference type="NCBI Taxonomy" id="412755"/>
    <lineage>
        <taxon>unclassified sequences</taxon>
        <taxon>metagenomes</taxon>
        <taxon>ecological metagenomes</taxon>
    </lineage>
</organism>
<proteinExistence type="predicted"/>